<dbReference type="EMBL" id="KN820994">
    <property type="protein sequence ID" value="KIJ05417.1"/>
    <property type="molecule type" value="Genomic_DNA"/>
</dbReference>
<name>A0A0C9TB26_PAXIN</name>
<feature type="compositionally biased region" description="Basic and acidic residues" evidence="1">
    <location>
        <begin position="13"/>
        <end position="24"/>
    </location>
</feature>
<protein>
    <submittedName>
        <fullName evidence="2">Uncharacterized protein</fullName>
    </submittedName>
</protein>
<feature type="region of interest" description="Disordered" evidence="1">
    <location>
        <begin position="1"/>
        <end position="115"/>
    </location>
</feature>
<feature type="compositionally biased region" description="Pro residues" evidence="1">
    <location>
        <begin position="1"/>
        <end position="12"/>
    </location>
</feature>
<dbReference type="HOGENOM" id="CLU_2109785_0_0_1"/>
<sequence length="115" mass="12707">MSTVTLPPPSPIHPERPVDVDTVRTSKTPARRRADNVHDPDAQTKKPPSVRLEGESDETVAPGSKPPSVGLEGERIRQSSLHVEADDVKTNNDCVENDHDTQQSPRRPNCVRVWS</sequence>
<dbReference type="Proteomes" id="UP000053647">
    <property type="component" value="Unassembled WGS sequence"/>
</dbReference>
<keyword evidence="3" id="KW-1185">Reference proteome</keyword>
<reference evidence="3" key="2">
    <citation type="submission" date="2015-01" db="EMBL/GenBank/DDBJ databases">
        <title>Evolutionary Origins and Diversification of the Mycorrhizal Mutualists.</title>
        <authorList>
            <consortium name="DOE Joint Genome Institute"/>
            <consortium name="Mycorrhizal Genomics Consortium"/>
            <person name="Kohler A."/>
            <person name="Kuo A."/>
            <person name="Nagy L.G."/>
            <person name="Floudas D."/>
            <person name="Copeland A."/>
            <person name="Barry K.W."/>
            <person name="Cichocki N."/>
            <person name="Veneault-Fourrey C."/>
            <person name="LaButti K."/>
            <person name="Lindquist E.A."/>
            <person name="Lipzen A."/>
            <person name="Lundell T."/>
            <person name="Morin E."/>
            <person name="Murat C."/>
            <person name="Riley R."/>
            <person name="Ohm R."/>
            <person name="Sun H."/>
            <person name="Tunlid A."/>
            <person name="Henrissat B."/>
            <person name="Grigoriev I.V."/>
            <person name="Hibbett D.S."/>
            <person name="Martin F."/>
        </authorList>
    </citation>
    <scope>NUCLEOTIDE SEQUENCE [LARGE SCALE GENOMIC DNA]</scope>
    <source>
        <strain evidence="3">ATCC 200175</strain>
    </source>
</reference>
<gene>
    <name evidence="2" type="ORF">PAXINDRAFT_21323</name>
</gene>
<proteinExistence type="predicted"/>
<accession>A0A0C9TB26</accession>
<dbReference type="AlphaFoldDB" id="A0A0C9TB26"/>
<feature type="compositionally biased region" description="Basic and acidic residues" evidence="1">
    <location>
        <begin position="32"/>
        <end position="44"/>
    </location>
</feature>
<reference evidence="2 3" key="1">
    <citation type="submission" date="2014-06" db="EMBL/GenBank/DDBJ databases">
        <authorList>
            <consortium name="DOE Joint Genome Institute"/>
            <person name="Kuo A."/>
            <person name="Kohler A."/>
            <person name="Nagy L.G."/>
            <person name="Floudas D."/>
            <person name="Copeland A."/>
            <person name="Barry K.W."/>
            <person name="Cichocki N."/>
            <person name="Veneault-Fourrey C."/>
            <person name="LaButti K."/>
            <person name="Lindquist E.A."/>
            <person name="Lipzen A."/>
            <person name="Lundell T."/>
            <person name="Morin E."/>
            <person name="Murat C."/>
            <person name="Sun H."/>
            <person name="Tunlid A."/>
            <person name="Henrissat B."/>
            <person name="Grigoriev I.V."/>
            <person name="Hibbett D.S."/>
            <person name="Martin F."/>
            <person name="Nordberg H.P."/>
            <person name="Cantor M.N."/>
            <person name="Hua S.X."/>
        </authorList>
    </citation>
    <scope>NUCLEOTIDE SEQUENCE [LARGE SCALE GENOMIC DNA]</scope>
    <source>
        <strain evidence="2 3">ATCC 200175</strain>
    </source>
</reference>
<evidence type="ECO:0000256" key="1">
    <source>
        <dbReference type="SAM" id="MobiDB-lite"/>
    </source>
</evidence>
<evidence type="ECO:0000313" key="2">
    <source>
        <dbReference type="EMBL" id="KIJ05417.1"/>
    </source>
</evidence>
<feature type="compositionally biased region" description="Basic and acidic residues" evidence="1">
    <location>
        <begin position="72"/>
        <end position="101"/>
    </location>
</feature>
<organism evidence="2 3">
    <name type="scientific">Paxillus involutus ATCC 200175</name>
    <dbReference type="NCBI Taxonomy" id="664439"/>
    <lineage>
        <taxon>Eukaryota</taxon>
        <taxon>Fungi</taxon>
        <taxon>Dikarya</taxon>
        <taxon>Basidiomycota</taxon>
        <taxon>Agaricomycotina</taxon>
        <taxon>Agaricomycetes</taxon>
        <taxon>Agaricomycetidae</taxon>
        <taxon>Boletales</taxon>
        <taxon>Paxilineae</taxon>
        <taxon>Paxillaceae</taxon>
        <taxon>Paxillus</taxon>
    </lineage>
</organism>
<evidence type="ECO:0000313" key="3">
    <source>
        <dbReference type="Proteomes" id="UP000053647"/>
    </source>
</evidence>